<reference evidence="2" key="1">
    <citation type="submission" date="2022-07" db="EMBL/GenBank/DDBJ databases">
        <authorList>
            <person name="Otstavnykh N."/>
            <person name="Isaeva M."/>
            <person name="Bystritskaya E."/>
        </authorList>
    </citation>
    <scope>NUCLEOTIDE SEQUENCE</scope>
    <source>
        <strain evidence="2">10Alg 79</strain>
    </source>
</reference>
<accession>A0AAJ1U5L5</accession>
<evidence type="ECO:0000313" key="2">
    <source>
        <dbReference type="EMBL" id="MDQ2094036.1"/>
    </source>
</evidence>
<sequence>MTARLTALLIFLPSTLMAEVCDKERPDWTPASGPATGLDEMLFLFTSLPGLGILGALILALLTRQKRYLAISALFSGLIATALYVSSTQPDALTQQAIAEGCVGPQGPPVLASTLICAVSLALLALRWLREARAARI</sequence>
<feature type="transmembrane region" description="Helical" evidence="1">
    <location>
        <begin position="42"/>
        <end position="61"/>
    </location>
</feature>
<name>A0AAJ1U5L5_9RHOB</name>
<evidence type="ECO:0000256" key="1">
    <source>
        <dbReference type="SAM" id="Phobius"/>
    </source>
</evidence>
<dbReference type="RefSeq" id="WP_317625657.1">
    <property type="nucleotide sequence ID" value="NZ_JANFFA010000002.1"/>
</dbReference>
<dbReference type="AlphaFoldDB" id="A0AAJ1U5L5"/>
<feature type="transmembrane region" description="Helical" evidence="1">
    <location>
        <begin position="110"/>
        <end position="129"/>
    </location>
</feature>
<comment type="caution">
    <text evidence="2">The sequence shown here is derived from an EMBL/GenBank/DDBJ whole genome shotgun (WGS) entry which is preliminary data.</text>
</comment>
<dbReference type="EMBL" id="JANFFA010000002">
    <property type="protein sequence ID" value="MDQ2094036.1"/>
    <property type="molecule type" value="Genomic_DNA"/>
</dbReference>
<keyword evidence="1" id="KW-1133">Transmembrane helix</keyword>
<proteinExistence type="predicted"/>
<organism evidence="2 3">
    <name type="scientific">Rhodalgimonas zhirmunskyi</name>
    <dbReference type="NCBI Taxonomy" id="2964767"/>
    <lineage>
        <taxon>Bacteria</taxon>
        <taxon>Pseudomonadati</taxon>
        <taxon>Pseudomonadota</taxon>
        <taxon>Alphaproteobacteria</taxon>
        <taxon>Rhodobacterales</taxon>
        <taxon>Roseobacteraceae</taxon>
        <taxon>Rhodalgimonas</taxon>
    </lineage>
</organism>
<dbReference type="Proteomes" id="UP001227162">
    <property type="component" value="Unassembled WGS sequence"/>
</dbReference>
<gene>
    <name evidence="2" type="ORF">NOI20_07940</name>
</gene>
<reference evidence="2" key="2">
    <citation type="submission" date="2023-04" db="EMBL/GenBank/DDBJ databases">
        <title>'Rhodoalgimonas zhirmunskyi' gen. nov., isolated from a red alga.</title>
        <authorList>
            <person name="Nedashkovskaya O.I."/>
            <person name="Otstavnykh N.Y."/>
            <person name="Bystritskaya E.P."/>
            <person name="Balabanova L.A."/>
            <person name="Isaeva M.P."/>
        </authorList>
    </citation>
    <scope>NUCLEOTIDE SEQUENCE</scope>
    <source>
        <strain evidence="2">10Alg 79</strain>
    </source>
</reference>
<protein>
    <submittedName>
        <fullName evidence="2">Uncharacterized protein</fullName>
    </submittedName>
</protein>
<evidence type="ECO:0000313" key="3">
    <source>
        <dbReference type="Proteomes" id="UP001227162"/>
    </source>
</evidence>
<feature type="transmembrane region" description="Helical" evidence="1">
    <location>
        <begin position="68"/>
        <end position="85"/>
    </location>
</feature>
<keyword evidence="1" id="KW-0472">Membrane</keyword>
<keyword evidence="1" id="KW-0812">Transmembrane</keyword>
<keyword evidence="3" id="KW-1185">Reference proteome</keyword>